<organism evidence="1 2">
    <name type="scientific">Blastopirellula sediminis</name>
    <dbReference type="NCBI Taxonomy" id="2894196"/>
    <lineage>
        <taxon>Bacteria</taxon>
        <taxon>Pseudomonadati</taxon>
        <taxon>Planctomycetota</taxon>
        <taxon>Planctomycetia</taxon>
        <taxon>Pirellulales</taxon>
        <taxon>Pirellulaceae</taxon>
        <taxon>Blastopirellula</taxon>
    </lineage>
</organism>
<dbReference type="InterPro" id="IPR025851">
    <property type="entry name" value="SUKH-4"/>
</dbReference>
<evidence type="ECO:0000313" key="1">
    <source>
        <dbReference type="EMBL" id="MCC9630893.1"/>
    </source>
</evidence>
<reference evidence="1" key="1">
    <citation type="submission" date="2021-11" db="EMBL/GenBank/DDBJ databases">
        <title>Genome sequence.</title>
        <authorList>
            <person name="Sun Q."/>
        </authorList>
    </citation>
    <scope>NUCLEOTIDE SEQUENCE</scope>
    <source>
        <strain evidence="1">JC732</strain>
    </source>
</reference>
<gene>
    <name evidence="1" type="ORF">LOC68_21085</name>
</gene>
<proteinExistence type="predicted"/>
<dbReference type="EMBL" id="JAJKFT010000010">
    <property type="protein sequence ID" value="MCC9630893.1"/>
    <property type="molecule type" value="Genomic_DNA"/>
</dbReference>
<accession>A0A9X1MPD8</accession>
<dbReference type="Proteomes" id="UP001139103">
    <property type="component" value="Unassembled WGS sequence"/>
</dbReference>
<dbReference type="Pfam" id="PF14435">
    <property type="entry name" value="SUKH-4"/>
    <property type="match status" value="1"/>
</dbReference>
<evidence type="ECO:0000313" key="2">
    <source>
        <dbReference type="Proteomes" id="UP001139103"/>
    </source>
</evidence>
<sequence length="243" mass="26959">MAEIDLSSISALPVEERIKLAQAIWNTIPEPAAERTAARSWNAGEIDAASWAAFFGKEALLYLHHVDDQLPYEAHRFLQTCGLPKSMLFEGNHEQSISFAPLADPIVGYNSLIGWGIFFDSELDARMSQQLVIGHVNSEAGVASFCVEKTTGAVNLVNIAAIPPQTLANSSILQFAQSLQTAVEWSRQREEYRTIPADFIAQLEDRLRSIDRNAFASADNYWPSVIRTIDHRQGMWRVLGGGE</sequence>
<name>A0A9X1MPD8_9BACT</name>
<dbReference type="AlphaFoldDB" id="A0A9X1MPD8"/>
<dbReference type="RefSeq" id="WP_230222409.1">
    <property type="nucleotide sequence ID" value="NZ_JAJKFT010000010.1"/>
</dbReference>
<comment type="caution">
    <text evidence="1">The sequence shown here is derived from an EMBL/GenBank/DDBJ whole genome shotgun (WGS) entry which is preliminary data.</text>
</comment>
<keyword evidence="2" id="KW-1185">Reference proteome</keyword>
<protein>
    <submittedName>
        <fullName evidence="1">SUKH-4 family immunity protein</fullName>
    </submittedName>
</protein>